<comment type="caution">
    <text evidence="6">The sequence shown here is derived from an EMBL/GenBank/DDBJ whole genome shotgun (WGS) entry which is preliminary data.</text>
</comment>
<evidence type="ECO:0000259" key="5">
    <source>
        <dbReference type="Pfam" id="PF01555"/>
    </source>
</evidence>
<dbReference type="Gene3D" id="3.40.50.150">
    <property type="entry name" value="Vaccinia Virus protein VP39"/>
    <property type="match status" value="1"/>
</dbReference>
<dbReference type="PRINTS" id="PR00508">
    <property type="entry name" value="S21N4MTFRASE"/>
</dbReference>
<dbReference type="RefSeq" id="WP_010078337.1">
    <property type="nucleotide sequence ID" value="NZ_AYYH01000006.1"/>
</dbReference>
<proteinExistence type="inferred from homology"/>
<name>A0A0R2EDH7_9LACO</name>
<dbReference type="PATRIC" id="fig|1046596.6.peg.2205"/>
<dbReference type="InterPro" id="IPR002941">
    <property type="entry name" value="DNA_methylase_N4/N6"/>
</dbReference>
<dbReference type="GO" id="GO:0003677">
    <property type="term" value="F:DNA binding"/>
    <property type="evidence" value="ECO:0007669"/>
    <property type="project" value="InterPro"/>
</dbReference>
<keyword evidence="3" id="KW-0680">Restriction system</keyword>
<evidence type="ECO:0000256" key="1">
    <source>
        <dbReference type="ARBA" id="ARBA00022603"/>
    </source>
</evidence>
<gene>
    <name evidence="6" type="ORF">FD00_GL002101</name>
</gene>
<keyword evidence="7" id="KW-1185">Reference proteome</keyword>
<keyword evidence="1 6" id="KW-0489">Methyltransferase</keyword>
<accession>A0A0R2EDH7</accession>
<dbReference type="InterPro" id="IPR001091">
    <property type="entry name" value="RM_Methyltransferase"/>
</dbReference>
<comment type="similarity">
    <text evidence="4">Belongs to the N(4)/N(6)-methyltransferase family.</text>
</comment>
<dbReference type="GO" id="GO:0009307">
    <property type="term" value="P:DNA restriction-modification system"/>
    <property type="evidence" value="ECO:0007669"/>
    <property type="project" value="UniProtKB-KW"/>
</dbReference>
<dbReference type="AlphaFoldDB" id="A0A0R2EDH7"/>
<dbReference type="EC" id="2.1.1.-" evidence="4"/>
<dbReference type="OrthoDB" id="9800801at2"/>
<organism evidence="6 7">
    <name type="scientific">Liquorilactobacillus mali KCTC 3596 = DSM 20444</name>
    <dbReference type="NCBI Taxonomy" id="1046596"/>
    <lineage>
        <taxon>Bacteria</taxon>
        <taxon>Bacillati</taxon>
        <taxon>Bacillota</taxon>
        <taxon>Bacilli</taxon>
        <taxon>Lactobacillales</taxon>
        <taxon>Lactobacillaceae</taxon>
        <taxon>Liquorilactobacillus</taxon>
    </lineage>
</organism>
<evidence type="ECO:0000313" key="6">
    <source>
        <dbReference type="EMBL" id="KRN10858.1"/>
    </source>
</evidence>
<dbReference type="Proteomes" id="UP000050898">
    <property type="component" value="Unassembled WGS sequence"/>
</dbReference>
<dbReference type="EMBL" id="AYYH01000006">
    <property type="protein sequence ID" value="KRN10858.1"/>
    <property type="molecule type" value="Genomic_DNA"/>
</dbReference>
<evidence type="ECO:0000313" key="7">
    <source>
        <dbReference type="Proteomes" id="UP000050898"/>
    </source>
</evidence>
<protein>
    <recommendedName>
        <fullName evidence="4">Methyltransferase</fullName>
        <ecNumber evidence="4">2.1.1.-</ecNumber>
    </recommendedName>
</protein>
<dbReference type="GO" id="GO:0008170">
    <property type="term" value="F:N-methyltransferase activity"/>
    <property type="evidence" value="ECO:0007669"/>
    <property type="project" value="InterPro"/>
</dbReference>
<feature type="domain" description="DNA methylase N-4/N-6" evidence="5">
    <location>
        <begin position="24"/>
        <end position="247"/>
    </location>
</feature>
<keyword evidence="2" id="KW-0808">Transferase</keyword>
<dbReference type="GO" id="GO:0032259">
    <property type="term" value="P:methylation"/>
    <property type="evidence" value="ECO:0007669"/>
    <property type="project" value="UniProtKB-KW"/>
</dbReference>
<dbReference type="InterPro" id="IPR029063">
    <property type="entry name" value="SAM-dependent_MTases_sf"/>
</dbReference>
<evidence type="ECO:0000256" key="3">
    <source>
        <dbReference type="ARBA" id="ARBA00022747"/>
    </source>
</evidence>
<dbReference type="Pfam" id="PF01555">
    <property type="entry name" value="N6_N4_Mtase"/>
    <property type="match status" value="1"/>
</dbReference>
<reference evidence="6 7" key="1">
    <citation type="journal article" date="2015" name="Genome Announc.">
        <title>Expanding the biotechnology potential of lactobacilli through comparative genomics of 213 strains and associated genera.</title>
        <authorList>
            <person name="Sun Z."/>
            <person name="Harris H.M."/>
            <person name="McCann A."/>
            <person name="Guo C."/>
            <person name="Argimon S."/>
            <person name="Zhang W."/>
            <person name="Yang X."/>
            <person name="Jeffery I.B."/>
            <person name="Cooney J.C."/>
            <person name="Kagawa T.F."/>
            <person name="Liu W."/>
            <person name="Song Y."/>
            <person name="Salvetti E."/>
            <person name="Wrobel A."/>
            <person name="Rasinkangas P."/>
            <person name="Parkhill J."/>
            <person name="Rea M.C."/>
            <person name="O'Sullivan O."/>
            <person name="Ritari J."/>
            <person name="Douillard F.P."/>
            <person name="Paul Ross R."/>
            <person name="Yang R."/>
            <person name="Briner A.E."/>
            <person name="Felis G.E."/>
            <person name="de Vos W.M."/>
            <person name="Barrangou R."/>
            <person name="Klaenhammer T.R."/>
            <person name="Caufield P.W."/>
            <person name="Cui Y."/>
            <person name="Zhang H."/>
            <person name="O'Toole P.W."/>
        </authorList>
    </citation>
    <scope>NUCLEOTIDE SEQUENCE [LARGE SCALE GENOMIC DNA]</scope>
    <source>
        <strain evidence="6 7">DSM 20444</strain>
    </source>
</reference>
<sequence length="265" mass="30570">MSNKYALQKGDCLEVMQKIPNGSIDMILCDLPYGKVTHNKWDSIIPFDELWKEYKRVIKENGAIVLFGQNAFSAKLILSNERMYRYTLVWDKVRTTGFLNANRMPLRKHEDILVFYKKLPIYNPQMTEGGEPSHSRGKKWENKGNSMDNSKVYGSYDHKNYTKAQDSNMKYPTSIVTVSNIVNKDRLHPTQKPVELLEYLIKTYTNENDLVLDNCMGSGSTGVACLNTSRRFLGIEKEDDYFYIAKERINSSNIDIKAKGELVHE</sequence>
<dbReference type="SUPFAM" id="SSF53335">
    <property type="entry name" value="S-adenosyl-L-methionine-dependent methyltransferases"/>
    <property type="match status" value="1"/>
</dbReference>
<evidence type="ECO:0000256" key="4">
    <source>
        <dbReference type="RuleBase" id="RU362026"/>
    </source>
</evidence>
<evidence type="ECO:0000256" key="2">
    <source>
        <dbReference type="ARBA" id="ARBA00022679"/>
    </source>
</evidence>